<dbReference type="Pfam" id="PF13424">
    <property type="entry name" value="TPR_12"/>
    <property type="match status" value="1"/>
</dbReference>
<organism evidence="2 3">
    <name type="scientific">Nonomuraea antimicrobica</name>
    <dbReference type="NCBI Taxonomy" id="561173"/>
    <lineage>
        <taxon>Bacteria</taxon>
        <taxon>Bacillati</taxon>
        <taxon>Actinomycetota</taxon>
        <taxon>Actinomycetes</taxon>
        <taxon>Streptosporangiales</taxon>
        <taxon>Streptosporangiaceae</taxon>
        <taxon>Nonomuraea</taxon>
    </lineage>
</organism>
<dbReference type="PRINTS" id="PR00364">
    <property type="entry name" value="DISEASERSIST"/>
</dbReference>
<dbReference type="EMBL" id="BAAAZP010000088">
    <property type="protein sequence ID" value="GAA3676618.1"/>
    <property type="molecule type" value="Genomic_DNA"/>
</dbReference>
<comment type="caution">
    <text evidence="2">The sequence shown here is derived from an EMBL/GenBank/DDBJ whole genome shotgun (WGS) entry which is preliminary data.</text>
</comment>
<dbReference type="Gene3D" id="1.10.10.10">
    <property type="entry name" value="Winged helix-like DNA-binding domain superfamily/Winged helix DNA-binding domain"/>
    <property type="match status" value="1"/>
</dbReference>
<evidence type="ECO:0000259" key="1">
    <source>
        <dbReference type="PROSITE" id="PS50043"/>
    </source>
</evidence>
<dbReference type="InterPro" id="IPR000792">
    <property type="entry name" value="Tscrpt_reg_LuxR_C"/>
</dbReference>
<evidence type="ECO:0000313" key="3">
    <source>
        <dbReference type="Proteomes" id="UP001500902"/>
    </source>
</evidence>
<gene>
    <name evidence="2" type="ORF">GCM10022224_046080</name>
</gene>
<dbReference type="Pfam" id="PF25872">
    <property type="entry name" value="HTH_77"/>
    <property type="match status" value="1"/>
</dbReference>
<dbReference type="CDD" id="cd06170">
    <property type="entry name" value="LuxR_C_like"/>
    <property type="match status" value="1"/>
</dbReference>
<dbReference type="PROSITE" id="PS50043">
    <property type="entry name" value="HTH_LUXR_2"/>
    <property type="match status" value="1"/>
</dbReference>
<dbReference type="Pfam" id="PF07721">
    <property type="entry name" value="TPR_4"/>
    <property type="match status" value="2"/>
</dbReference>
<name>A0ABP7C267_9ACTN</name>
<dbReference type="SUPFAM" id="SSF48452">
    <property type="entry name" value="TPR-like"/>
    <property type="match status" value="2"/>
</dbReference>
<dbReference type="InterPro" id="IPR016032">
    <property type="entry name" value="Sig_transdc_resp-reg_C-effctor"/>
</dbReference>
<keyword evidence="3" id="KW-1185">Reference proteome</keyword>
<dbReference type="Proteomes" id="UP001500902">
    <property type="component" value="Unassembled WGS sequence"/>
</dbReference>
<dbReference type="PROSITE" id="PS00622">
    <property type="entry name" value="HTH_LUXR_1"/>
    <property type="match status" value="1"/>
</dbReference>
<dbReference type="InterPro" id="IPR036388">
    <property type="entry name" value="WH-like_DNA-bd_sf"/>
</dbReference>
<reference evidence="3" key="1">
    <citation type="journal article" date="2019" name="Int. J. Syst. Evol. Microbiol.">
        <title>The Global Catalogue of Microorganisms (GCM) 10K type strain sequencing project: providing services to taxonomists for standard genome sequencing and annotation.</title>
        <authorList>
            <consortium name="The Broad Institute Genomics Platform"/>
            <consortium name="The Broad Institute Genome Sequencing Center for Infectious Disease"/>
            <person name="Wu L."/>
            <person name="Ma J."/>
        </authorList>
    </citation>
    <scope>NUCLEOTIDE SEQUENCE [LARGE SCALE GENOMIC DNA]</scope>
    <source>
        <strain evidence="3">JCM 16904</strain>
    </source>
</reference>
<dbReference type="PANTHER" id="PTHR47691">
    <property type="entry name" value="REGULATOR-RELATED"/>
    <property type="match status" value="1"/>
</dbReference>
<dbReference type="Gene3D" id="1.25.40.10">
    <property type="entry name" value="Tetratricopeptide repeat domain"/>
    <property type="match status" value="1"/>
</dbReference>
<dbReference type="InterPro" id="IPR011990">
    <property type="entry name" value="TPR-like_helical_dom_sf"/>
</dbReference>
<dbReference type="Gene3D" id="3.40.50.300">
    <property type="entry name" value="P-loop containing nucleotide triphosphate hydrolases"/>
    <property type="match status" value="1"/>
</dbReference>
<evidence type="ECO:0000313" key="2">
    <source>
        <dbReference type="EMBL" id="GAA3676618.1"/>
    </source>
</evidence>
<dbReference type="InterPro" id="IPR027417">
    <property type="entry name" value="P-loop_NTPase"/>
</dbReference>
<proteinExistence type="predicted"/>
<feature type="domain" description="HTH luxR-type" evidence="1">
    <location>
        <begin position="720"/>
        <end position="785"/>
    </location>
</feature>
<sequence length="785" mass="84243">MMLRFADFSNLPAEPNAFVGRESDLDELVHLMSVSRAVTLCGAGGIGKTRLALRLAARLMPGHPGGVCLVELADLEKGELRGHVAAALGIAGDLVETIGERRLLLLLDNCEPVVGECAELCRDLLGACPGVRVLATSREPLRVPGETVWRVPPLSVGGQESEAVRLFVARAGAAVPGFELTDETGPLVADLCQALDGLPLAVELAAAMVRVLSVGQLVERLDDRFRLLAGGARTAPARHRTLRAAVDWSYRLLTPQERLLLRRTATFRSSWTLDLVESVCSGPGLAEEEVLPRLCDLVDKSLIVLDGEIAGQARYRLLETVREYALEQLVASGEEAELRRRHLTALAGLAHRFKAGLAPGVRTSWPVIERHVNIFDGLKAEVSAACEWSVAIGVPEAALALLTDIRFLLIGSGRKLDMAERLDRLLALDAPQVPRALRGQATILRGELALAAGDFEPALRHVRAGLELCATADDVHGEAMGTIVLAQLTGELQALNRALETARSSGDLILESLAQGTRARYGLHQGRLNEARRAFQEVLSISEELDNHYGQTFGHIGLAQVARRTGDPAAARRHYESGLRLLRHVDARQHIVSCLAGLGRLALDRGDLTEARARLTEALVLSRDAGLRAGIARRLEAWAGLVAAEGDHRRAVLLVAASVALGGRQPDARTEHVLRPARDHLGEAAVGVLWAEGGRLTIDQAVACALDGDLPEPPHAPVVPVSRDSKLTTREQEIAELVARGLSNRAIADELVISPATVARHVANILSKLGFATRTQIAAWVIGGR</sequence>
<dbReference type="SMART" id="SM00421">
    <property type="entry name" value="HTH_LUXR"/>
    <property type="match status" value="1"/>
</dbReference>
<dbReference type="PANTHER" id="PTHR47691:SF3">
    <property type="entry name" value="HTH-TYPE TRANSCRIPTIONAL REGULATOR RV0890C-RELATED"/>
    <property type="match status" value="1"/>
</dbReference>
<dbReference type="InterPro" id="IPR058852">
    <property type="entry name" value="HTH_77"/>
</dbReference>
<dbReference type="InterPro" id="IPR011717">
    <property type="entry name" value="TPR-4"/>
</dbReference>
<dbReference type="SUPFAM" id="SSF46894">
    <property type="entry name" value="C-terminal effector domain of the bipartite response regulators"/>
    <property type="match status" value="1"/>
</dbReference>
<dbReference type="InterPro" id="IPR019734">
    <property type="entry name" value="TPR_rpt"/>
</dbReference>
<dbReference type="PRINTS" id="PR00038">
    <property type="entry name" value="HTHLUXR"/>
</dbReference>
<dbReference type="SUPFAM" id="SSF52540">
    <property type="entry name" value="P-loop containing nucleoside triphosphate hydrolases"/>
    <property type="match status" value="1"/>
</dbReference>
<protein>
    <submittedName>
        <fullName evidence="2">LuxR family transcriptional regulator</fullName>
    </submittedName>
</protein>
<accession>A0ABP7C267</accession>
<dbReference type="Pfam" id="PF00196">
    <property type="entry name" value="GerE"/>
    <property type="match status" value="1"/>
</dbReference>
<dbReference type="SMART" id="SM00028">
    <property type="entry name" value="TPR"/>
    <property type="match status" value="4"/>
</dbReference>